<evidence type="ECO:0000256" key="3">
    <source>
        <dbReference type="SAM" id="MobiDB-lite"/>
    </source>
</evidence>
<evidence type="ECO:0000313" key="5">
    <source>
        <dbReference type="EMBL" id="KAG5509351.1"/>
    </source>
</evidence>
<feature type="region of interest" description="Disordered" evidence="3">
    <location>
        <begin position="73"/>
        <end position="104"/>
    </location>
</feature>
<dbReference type="Gene3D" id="2.40.50.40">
    <property type="match status" value="1"/>
</dbReference>
<proteinExistence type="predicted"/>
<comment type="subcellular location">
    <subcellularLocation>
        <location evidence="1">Nucleus</location>
    </subcellularLocation>
</comment>
<dbReference type="AlphaFoldDB" id="A0A836IWV4"/>
<name>A0A836IWV4_9TRYP</name>
<dbReference type="InterPro" id="IPR051219">
    <property type="entry name" value="Heterochromatin_chromo-domain"/>
</dbReference>
<dbReference type="RefSeq" id="XP_067758503.1">
    <property type="nucleotide sequence ID" value="XM_067902610.1"/>
</dbReference>
<dbReference type="OrthoDB" id="273092at2759"/>
<organism evidence="5 6">
    <name type="scientific">Porcisia hertigi</name>
    <dbReference type="NCBI Taxonomy" id="2761500"/>
    <lineage>
        <taxon>Eukaryota</taxon>
        <taxon>Discoba</taxon>
        <taxon>Euglenozoa</taxon>
        <taxon>Kinetoplastea</taxon>
        <taxon>Metakinetoplastina</taxon>
        <taxon>Trypanosomatida</taxon>
        <taxon>Trypanosomatidae</taxon>
        <taxon>Leishmaniinae</taxon>
        <taxon>Porcisia</taxon>
    </lineage>
</organism>
<keyword evidence="6" id="KW-1185">Reference proteome</keyword>
<feature type="domain" description="Chromo" evidence="4">
    <location>
        <begin position="4"/>
        <end position="55"/>
    </location>
</feature>
<reference evidence="5 6" key="1">
    <citation type="submission" date="2021-02" db="EMBL/GenBank/DDBJ databases">
        <title>Porcisia hertigi Genome sequencing and assembly.</title>
        <authorList>
            <person name="Almutairi H."/>
            <person name="Gatherer D."/>
        </authorList>
    </citation>
    <scope>NUCLEOTIDE SEQUENCE [LARGE SCALE GENOMIC DNA]</scope>
    <source>
        <strain evidence="5 6">C119</strain>
    </source>
</reference>
<dbReference type="PROSITE" id="PS50013">
    <property type="entry name" value="CHROMO_2"/>
    <property type="match status" value="1"/>
</dbReference>
<dbReference type="Proteomes" id="UP000674318">
    <property type="component" value="Unassembled WGS sequence"/>
</dbReference>
<dbReference type="CDD" id="cd00024">
    <property type="entry name" value="CD_CSD"/>
    <property type="match status" value="1"/>
</dbReference>
<dbReference type="InterPro" id="IPR000953">
    <property type="entry name" value="Chromo/chromo_shadow_dom"/>
</dbReference>
<dbReference type="KEGG" id="phet:94292687"/>
<evidence type="ECO:0000256" key="1">
    <source>
        <dbReference type="ARBA" id="ARBA00004123"/>
    </source>
</evidence>
<dbReference type="PANTHER" id="PTHR22812">
    <property type="entry name" value="CHROMOBOX PROTEIN"/>
    <property type="match status" value="1"/>
</dbReference>
<gene>
    <name evidence="5" type="ORF">JKF63_06661</name>
</gene>
<dbReference type="GeneID" id="94292687"/>
<dbReference type="GO" id="GO:0005634">
    <property type="term" value="C:nucleus"/>
    <property type="evidence" value="ECO:0007669"/>
    <property type="project" value="UniProtKB-SubCell"/>
</dbReference>
<feature type="region of interest" description="Disordered" evidence="3">
    <location>
        <begin position="160"/>
        <end position="180"/>
    </location>
</feature>
<sequence>MSYYTVEEITDRRISDDGAIEYAVKWEGPDEEITWEKRQHLMEYCAEAVRAMDQQCSCCTNEELKRWRDEEWGNGARPAHTPAPLVSTTTERRKRSRSASPAAVEDLGKADVLSGLFLRPRRSDRHGDVASAAKHTEEEGTVIMLGEVVLAEEVSAVLNRSGGSQKKRKLPIASSAPDPQTAPALHIERLWREVHGQSLLHSIEAAHSITPFHPHFRLHRCDSATRHAIAQEVKRSSNLRIISIAPPLTTHSGAVFGLPVTLNPLVGEKDVEQLRLGVQLESPLFVSAAEELVKPHVEQMVVRYIVPEAGPTTIGAPANIKAAESYPPVHGRVASMPLSVFRMVFPQLLIDYLLKNSVVLR</sequence>
<comment type="caution">
    <text evidence="5">The sequence shown here is derived from an EMBL/GenBank/DDBJ whole genome shotgun (WGS) entry which is preliminary data.</text>
</comment>
<dbReference type="InterPro" id="IPR016197">
    <property type="entry name" value="Chromo-like_dom_sf"/>
</dbReference>
<evidence type="ECO:0000313" key="6">
    <source>
        <dbReference type="Proteomes" id="UP000674318"/>
    </source>
</evidence>
<dbReference type="SMART" id="SM00298">
    <property type="entry name" value="CHROMO"/>
    <property type="match status" value="1"/>
</dbReference>
<keyword evidence="2" id="KW-0539">Nucleus</keyword>
<dbReference type="InterPro" id="IPR023780">
    <property type="entry name" value="Chromo_domain"/>
</dbReference>
<evidence type="ECO:0000256" key="2">
    <source>
        <dbReference type="ARBA" id="ARBA00023242"/>
    </source>
</evidence>
<dbReference type="EMBL" id="JAFJZO010000014">
    <property type="protein sequence ID" value="KAG5509351.1"/>
    <property type="molecule type" value="Genomic_DNA"/>
</dbReference>
<dbReference type="Pfam" id="PF00385">
    <property type="entry name" value="Chromo"/>
    <property type="match status" value="1"/>
</dbReference>
<accession>A0A836IWV4</accession>
<evidence type="ECO:0000259" key="4">
    <source>
        <dbReference type="PROSITE" id="PS50013"/>
    </source>
</evidence>
<dbReference type="SUPFAM" id="SSF54160">
    <property type="entry name" value="Chromo domain-like"/>
    <property type="match status" value="1"/>
</dbReference>
<protein>
    <recommendedName>
        <fullName evidence="4">Chromo domain-containing protein</fullName>
    </recommendedName>
</protein>